<organism evidence="1 2">
    <name type="scientific">Boletus edulis BED1</name>
    <dbReference type="NCBI Taxonomy" id="1328754"/>
    <lineage>
        <taxon>Eukaryota</taxon>
        <taxon>Fungi</taxon>
        <taxon>Dikarya</taxon>
        <taxon>Basidiomycota</taxon>
        <taxon>Agaricomycotina</taxon>
        <taxon>Agaricomycetes</taxon>
        <taxon>Agaricomycetidae</taxon>
        <taxon>Boletales</taxon>
        <taxon>Boletineae</taxon>
        <taxon>Boletaceae</taxon>
        <taxon>Boletoideae</taxon>
        <taxon>Boletus</taxon>
    </lineage>
</organism>
<reference evidence="1" key="1">
    <citation type="submission" date="2019-10" db="EMBL/GenBank/DDBJ databases">
        <authorList>
            <consortium name="DOE Joint Genome Institute"/>
            <person name="Kuo A."/>
            <person name="Miyauchi S."/>
            <person name="Kiss E."/>
            <person name="Drula E."/>
            <person name="Kohler A."/>
            <person name="Sanchez-Garcia M."/>
            <person name="Andreopoulos B."/>
            <person name="Barry K.W."/>
            <person name="Bonito G."/>
            <person name="Buee M."/>
            <person name="Carver A."/>
            <person name="Chen C."/>
            <person name="Cichocki N."/>
            <person name="Clum A."/>
            <person name="Culley D."/>
            <person name="Crous P.W."/>
            <person name="Fauchery L."/>
            <person name="Girlanda M."/>
            <person name="Hayes R."/>
            <person name="Keri Z."/>
            <person name="LaButti K."/>
            <person name="Lipzen A."/>
            <person name="Lombard V."/>
            <person name="Magnuson J."/>
            <person name="Maillard F."/>
            <person name="Morin E."/>
            <person name="Murat C."/>
            <person name="Nolan M."/>
            <person name="Ohm R."/>
            <person name="Pangilinan J."/>
            <person name="Pereira M."/>
            <person name="Perotto S."/>
            <person name="Peter M."/>
            <person name="Riley R."/>
            <person name="Sitrit Y."/>
            <person name="Stielow B."/>
            <person name="Szollosi G."/>
            <person name="Zifcakova L."/>
            <person name="Stursova M."/>
            <person name="Spatafora J.W."/>
            <person name="Tedersoo L."/>
            <person name="Vaario L.-M."/>
            <person name="Yamada A."/>
            <person name="Yan M."/>
            <person name="Wang P."/>
            <person name="Xu J."/>
            <person name="Bruns T."/>
            <person name="Baldrian P."/>
            <person name="Vilgalys R."/>
            <person name="Henrissat B."/>
            <person name="Grigoriev I.V."/>
            <person name="Hibbett D."/>
            <person name="Nagy L.G."/>
            <person name="Martin F.M."/>
        </authorList>
    </citation>
    <scope>NUCLEOTIDE SEQUENCE</scope>
    <source>
        <strain evidence="1">BED1</strain>
    </source>
</reference>
<proteinExistence type="predicted"/>
<dbReference type="Proteomes" id="UP001194468">
    <property type="component" value="Unassembled WGS sequence"/>
</dbReference>
<reference evidence="1" key="2">
    <citation type="journal article" date="2020" name="Nat. Commun.">
        <title>Large-scale genome sequencing of mycorrhizal fungi provides insights into the early evolution of symbiotic traits.</title>
        <authorList>
            <person name="Miyauchi S."/>
            <person name="Kiss E."/>
            <person name="Kuo A."/>
            <person name="Drula E."/>
            <person name="Kohler A."/>
            <person name="Sanchez-Garcia M."/>
            <person name="Morin E."/>
            <person name="Andreopoulos B."/>
            <person name="Barry K.W."/>
            <person name="Bonito G."/>
            <person name="Buee M."/>
            <person name="Carver A."/>
            <person name="Chen C."/>
            <person name="Cichocki N."/>
            <person name="Clum A."/>
            <person name="Culley D."/>
            <person name="Crous P.W."/>
            <person name="Fauchery L."/>
            <person name="Girlanda M."/>
            <person name="Hayes R.D."/>
            <person name="Keri Z."/>
            <person name="LaButti K."/>
            <person name="Lipzen A."/>
            <person name="Lombard V."/>
            <person name="Magnuson J."/>
            <person name="Maillard F."/>
            <person name="Murat C."/>
            <person name="Nolan M."/>
            <person name="Ohm R.A."/>
            <person name="Pangilinan J."/>
            <person name="Pereira M.F."/>
            <person name="Perotto S."/>
            <person name="Peter M."/>
            <person name="Pfister S."/>
            <person name="Riley R."/>
            <person name="Sitrit Y."/>
            <person name="Stielow J.B."/>
            <person name="Szollosi G."/>
            <person name="Zifcakova L."/>
            <person name="Stursova M."/>
            <person name="Spatafora J.W."/>
            <person name="Tedersoo L."/>
            <person name="Vaario L.M."/>
            <person name="Yamada A."/>
            <person name="Yan M."/>
            <person name="Wang P."/>
            <person name="Xu J."/>
            <person name="Bruns T."/>
            <person name="Baldrian P."/>
            <person name="Vilgalys R."/>
            <person name="Dunand C."/>
            <person name="Henrissat B."/>
            <person name="Grigoriev I.V."/>
            <person name="Hibbett D."/>
            <person name="Nagy L.G."/>
            <person name="Martin F.M."/>
        </authorList>
    </citation>
    <scope>NUCLEOTIDE SEQUENCE</scope>
    <source>
        <strain evidence="1">BED1</strain>
    </source>
</reference>
<keyword evidence="2" id="KW-1185">Reference proteome</keyword>
<feature type="non-terminal residue" evidence="1">
    <location>
        <position position="1"/>
    </location>
</feature>
<evidence type="ECO:0000313" key="1">
    <source>
        <dbReference type="EMBL" id="KAF8439485.1"/>
    </source>
</evidence>
<sequence>FGHISLKSLWYLDQHNLVNGMDLQGKGDLLPCNSCAKGKHHQAPFPPATSNRAKNTIERLHMDLQGP</sequence>
<evidence type="ECO:0000313" key="2">
    <source>
        <dbReference type="Proteomes" id="UP001194468"/>
    </source>
</evidence>
<dbReference type="EMBL" id="WHUW01000014">
    <property type="protein sequence ID" value="KAF8439485.1"/>
    <property type="molecule type" value="Genomic_DNA"/>
</dbReference>
<protein>
    <recommendedName>
        <fullName evidence="3">GAG-pre-integrase domain-containing protein</fullName>
    </recommendedName>
</protein>
<comment type="caution">
    <text evidence="1">The sequence shown here is derived from an EMBL/GenBank/DDBJ whole genome shotgun (WGS) entry which is preliminary data.</text>
</comment>
<dbReference type="AlphaFoldDB" id="A0AAD4GFA5"/>
<gene>
    <name evidence="1" type="ORF">L210DRAFT_3319094</name>
</gene>
<name>A0AAD4GFA5_BOLED</name>
<feature type="non-terminal residue" evidence="1">
    <location>
        <position position="67"/>
    </location>
</feature>
<accession>A0AAD4GFA5</accession>
<evidence type="ECO:0008006" key="3">
    <source>
        <dbReference type="Google" id="ProtNLM"/>
    </source>
</evidence>